<reference evidence="3 4" key="1">
    <citation type="submission" date="2018-11" db="EMBL/GenBank/DDBJ databases">
        <title>Genome sequencing of Lautropia sp. KCOM 2505 (= ChDC F240).</title>
        <authorList>
            <person name="Kook J.-K."/>
            <person name="Park S.-N."/>
            <person name="Lim Y.K."/>
        </authorList>
    </citation>
    <scope>NUCLEOTIDE SEQUENCE [LARGE SCALE GENOMIC DNA]</scope>
    <source>
        <strain evidence="3 4">KCOM 2505</strain>
    </source>
</reference>
<evidence type="ECO:0000256" key="2">
    <source>
        <dbReference type="SAM" id="Phobius"/>
    </source>
</evidence>
<dbReference type="AlphaFoldDB" id="A0A426FQY5"/>
<evidence type="ECO:0000313" key="4">
    <source>
        <dbReference type="Proteomes" id="UP000270261"/>
    </source>
</evidence>
<dbReference type="PANTHER" id="PTHR34351">
    <property type="entry name" value="SLR1927 PROTEIN-RELATED"/>
    <property type="match status" value="1"/>
</dbReference>
<keyword evidence="2" id="KW-1133">Transmembrane helix</keyword>
<gene>
    <name evidence="3" type="ORF">EHV23_02185</name>
</gene>
<dbReference type="PANTHER" id="PTHR34351:SF1">
    <property type="entry name" value="SLR1927 PROTEIN"/>
    <property type="match status" value="1"/>
</dbReference>
<protein>
    <submittedName>
        <fullName evidence="3">DUF58 domain-containing protein</fullName>
    </submittedName>
</protein>
<comment type="caution">
    <text evidence="3">The sequence shown here is derived from an EMBL/GenBank/DDBJ whole genome shotgun (WGS) entry which is preliminary data.</text>
</comment>
<sequence>MRLFRRSAIPWEGDFPLTRRRVYVLPSRMGMVFGAALGAMLLLTINYGLSLGYVLVFVLVGASLVSLFHAWRNLAGLVLRPGRGDPVHAGDTAELNLTFLNPGGLARYAIHLDTGRNTEVQTVDIAADAEQIVSVALKTERRGWQPAPRLRLWSDFPLGLWRVWTWWHPAAGVLAWPTPENPPAPLPQAHDPTGHAEQHQHGGDDFSHLRPYRPGDPLRRLAWRAIARHPQGMPQTREFSDGGEGGELVFDWAQLPPGLDVETRLSRLTRWIEQAEQAEQPYVLQLPSRRFDTDRGPRQRAACLEALARFGEKGSASSLGRTLPPGAQTPVAAAAPHVAPQPPNTAAPQSGHTP</sequence>
<keyword evidence="4" id="KW-1185">Reference proteome</keyword>
<name>A0A426FQY5_9BURK</name>
<dbReference type="Proteomes" id="UP000270261">
    <property type="component" value="Unassembled WGS sequence"/>
</dbReference>
<proteinExistence type="predicted"/>
<feature type="transmembrane region" description="Helical" evidence="2">
    <location>
        <begin position="51"/>
        <end position="71"/>
    </location>
</feature>
<dbReference type="OrthoDB" id="5298497at2"/>
<feature type="region of interest" description="Disordered" evidence="1">
    <location>
        <begin position="178"/>
        <end position="211"/>
    </location>
</feature>
<organism evidence="3 4">
    <name type="scientific">Lautropia dentalis</name>
    <dbReference type="NCBI Taxonomy" id="2490857"/>
    <lineage>
        <taxon>Bacteria</taxon>
        <taxon>Pseudomonadati</taxon>
        <taxon>Pseudomonadota</taxon>
        <taxon>Betaproteobacteria</taxon>
        <taxon>Burkholderiales</taxon>
        <taxon>Burkholderiaceae</taxon>
        <taxon>Lautropia</taxon>
    </lineage>
</organism>
<dbReference type="EMBL" id="RRUE01000001">
    <property type="protein sequence ID" value="RRN45085.1"/>
    <property type="molecule type" value="Genomic_DNA"/>
</dbReference>
<keyword evidence="2" id="KW-0812">Transmembrane</keyword>
<evidence type="ECO:0000256" key="1">
    <source>
        <dbReference type="SAM" id="MobiDB-lite"/>
    </source>
</evidence>
<feature type="compositionally biased region" description="Low complexity" evidence="1">
    <location>
        <begin position="324"/>
        <end position="338"/>
    </location>
</feature>
<accession>A0A426FQY5</accession>
<dbReference type="RefSeq" id="WP_125094516.1">
    <property type="nucleotide sequence ID" value="NZ_RRUE01000001.1"/>
</dbReference>
<feature type="compositionally biased region" description="Basic and acidic residues" evidence="1">
    <location>
        <begin position="192"/>
        <end position="208"/>
    </location>
</feature>
<evidence type="ECO:0000313" key="3">
    <source>
        <dbReference type="EMBL" id="RRN45085.1"/>
    </source>
</evidence>
<keyword evidence="2" id="KW-0472">Membrane</keyword>
<feature type="transmembrane region" description="Helical" evidence="2">
    <location>
        <begin position="21"/>
        <end position="45"/>
    </location>
</feature>
<feature type="region of interest" description="Disordered" evidence="1">
    <location>
        <begin position="314"/>
        <end position="354"/>
    </location>
</feature>